<keyword evidence="2" id="KW-1185">Reference proteome</keyword>
<reference evidence="1 2" key="1">
    <citation type="submission" date="2020-08" db="EMBL/GenBank/DDBJ databases">
        <title>Genomic Encyclopedia of Type Strains, Phase III (KMG-III): the genomes of soil and plant-associated and newly described type strains.</title>
        <authorList>
            <person name="Whitman W."/>
        </authorList>
    </citation>
    <scope>NUCLEOTIDE SEQUENCE [LARGE SCALE GENOMIC DNA]</scope>
    <source>
        <strain evidence="1 2">CECT 8693</strain>
    </source>
</reference>
<organism evidence="1 2">
    <name type="scientific">Fontibacillus solani</name>
    <dbReference type="NCBI Taxonomy" id="1572857"/>
    <lineage>
        <taxon>Bacteria</taxon>
        <taxon>Bacillati</taxon>
        <taxon>Bacillota</taxon>
        <taxon>Bacilli</taxon>
        <taxon>Bacillales</taxon>
        <taxon>Paenibacillaceae</taxon>
        <taxon>Fontibacillus</taxon>
    </lineage>
</organism>
<dbReference type="Pfam" id="PF11753">
    <property type="entry name" value="DUF3310"/>
    <property type="match status" value="1"/>
</dbReference>
<evidence type="ECO:0000313" key="1">
    <source>
        <dbReference type="EMBL" id="MBA9088800.1"/>
    </source>
</evidence>
<dbReference type="AlphaFoldDB" id="A0A7W3SZ03"/>
<dbReference type="Proteomes" id="UP000567067">
    <property type="component" value="Unassembled WGS sequence"/>
</dbReference>
<accession>A0A7W3SZ03</accession>
<dbReference type="EMBL" id="JACJIP010000072">
    <property type="protein sequence ID" value="MBA9088800.1"/>
    <property type="molecule type" value="Genomic_DNA"/>
</dbReference>
<comment type="caution">
    <text evidence="1">The sequence shown here is derived from an EMBL/GenBank/DDBJ whole genome shotgun (WGS) entry which is preliminary data.</text>
</comment>
<evidence type="ECO:0000313" key="2">
    <source>
        <dbReference type="Proteomes" id="UP000567067"/>
    </source>
</evidence>
<dbReference type="InterPro" id="IPR021739">
    <property type="entry name" value="SaV-like"/>
</dbReference>
<dbReference type="RefSeq" id="WP_182540618.1">
    <property type="nucleotide sequence ID" value="NZ_JACJIP010000072.1"/>
</dbReference>
<name>A0A7W3SZ03_9BACL</name>
<evidence type="ECO:0008006" key="3">
    <source>
        <dbReference type="Google" id="ProtNLM"/>
    </source>
</evidence>
<proteinExistence type="predicted"/>
<sequence>MADNVHHPAHYTAGPIECIDAIDAATTGLNGPEAYNTGQVIKYIWRWKRKNGLEDLRKCRWYLDRLITKLEGESDGVQEPQTTSP</sequence>
<protein>
    <recommendedName>
        <fullName evidence="3">DUF3310 domain-containing protein</fullName>
    </recommendedName>
</protein>
<gene>
    <name evidence="1" type="ORF">FHR92_005334</name>
</gene>